<feature type="transmembrane region" description="Helical" evidence="16">
    <location>
        <begin position="28"/>
        <end position="56"/>
    </location>
</feature>
<comment type="subcellular location">
    <subcellularLocation>
        <location evidence="2">Cell membrane</location>
        <topology evidence="2">Multi-pass membrane protein</topology>
    </subcellularLocation>
</comment>
<feature type="domain" description="Histidine kinase" evidence="17">
    <location>
        <begin position="296"/>
        <end position="513"/>
    </location>
</feature>
<comment type="caution">
    <text evidence="19">The sequence shown here is derived from an EMBL/GenBank/DDBJ whole genome shotgun (WGS) entry which is preliminary data.</text>
</comment>
<gene>
    <name evidence="19" type="ORF">DS079_12545</name>
</gene>
<keyword evidence="5" id="KW-0597">Phosphoprotein</keyword>
<keyword evidence="8" id="KW-0547">Nucleotide-binding</keyword>
<evidence type="ECO:0000256" key="2">
    <source>
        <dbReference type="ARBA" id="ARBA00004651"/>
    </source>
</evidence>
<dbReference type="Gene3D" id="6.10.340.10">
    <property type="match status" value="1"/>
</dbReference>
<dbReference type="Proteomes" id="UP000274327">
    <property type="component" value="Unassembled WGS sequence"/>
</dbReference>
<dbReference type="CDD" id="cd06225">
    <property type="entry name" value="HAMP"/>
    <property type="match status" value="1"/>
</dbReference>
<dbReference type="FunFam" id="3.30.565.10:FF:000013">
    <property type="entry name" value="Two-component sensor histidine kinase"/>
    <property type="match status" value="1"/>
</dbReference>
<dbReference type="AlphaFoldDB" id="A0A426SHZ1"/>
<keyword evidence="6" id="KW-0808">Transferase</keyword>
<dbReference type="InterPro" id="IPR005467">
    <property type="entry name" value="His_kinase_dom"/>
</dbReference>
<evidence type="ECO:0000256" key="1">
    <source>
        <dbReference type="ARBA" id="ARBA00000085"/>
    </source>
</evidence>
<evidence type="ECO:0000256" key="8">
    <source>
        <dbReference type="ARBA" id="ARBA00022741"/>
    </source>
</evidence>
<dbReference type="InterPro" id="IPR050736">
    <property type="entry name" value="Sensor_HK_Regulatory"/>
</dbReference>
<dbReference type="PRINTS" id="PR00344">
    <property type="entry name" value="BCTRLSENSOR"/>
</dbReference>
<evidence type="ECO:0000256" key="9">
    <source>
        <dbReference type="ARBA" id="ARBA00022777"/>
    </source>
</evidence>
<protein>
    <recommendedName>
        <fullName evidence="14">Sensor histidine kinase MtrB</fullName>
        <ecNumber evidence="3">2.7.13.3</ecNumber>
    </recommendedName>
</protein>
<keyword evidence="9 19" id="KW-0418">Kinase</keyword>
<dbReference type="PANTHER" id="PTHR43711">
    <property type="entry name" value="TWO-COMPONENT HISTIDINE KINASE"/>
    <property type="match status" value="1"/>
</dbReference>
<reference evidence="19 20" key="1">
    <citation type="submission" date="2018-07" db="EMBL/GenBank/DDBJ databases">
        <title>Brachybacteriurn paraconglorneratum KCTC 9916.</title>
        <authorList>
            <person name="Li Y."/>
        </authorList>
    </citation>
    <scope>NUCLEOTIDE SEQUENCE [LARGE SCALE GENOMIC DNA]</scope>
    <source>
        <strain evidence="19 20">KCTC 9916</strain>
    </source>
</reference>
<dbReference type="Gene3D" id="3.30.565.10">
    <property type="entry name" value="Histidine kinase-like ATPase, C-terminal domain"/>
    <property type="match status" value="1"/>
</dbReference>
<keyword evidence="7 16" id="KW-0812">Transmembrane</keyword>
<dbReference type="PROSITE" id="PS50885">
    <property type="entry name" value="HAMP"/>
    <property type="match status" value="1"/>
</dbReference>
<feature type="domain" description="HAMP" evidence="18">
    <location>
        <begin position="229"/>
        <end position="281"/>
    </location>
</feature>
<name>A0A426SHZ1_9MICO</name>
<feature type="transmembrane region" description="Helical" evidence="16">
    <location>
        <begin position="208"/>
        <end position="228"/>
    </location>
</feature>
<evidence type="ECO:0000256" key="5">
    <source>
        <dbReference type="ARBA" id="ARBA00022553"/>
    </source>
</evidence>
<evidence type="ECO:0000256" key="4">
    <source>
        <dbReference type="ARBA" id="ARBA00022475"/>
    </source>
</evidence>
<keyword evidence="10" id="KW-0067">ATP-binding</keyword>
<dbReference type="InterPro" id="IPR004358">
    <property type="entry name" value="Sig_transdc_His_kin-like_C"/>
</dbReference>
<dbReference type="GO" id="GO:0005524">
    <property type="term" value="F:ATP binding"/>
    <property type="evidence" value="ECO:0007669"/>
    <property type="project" value="UniProtKB-KW"/>
</dbReference>
<dbReference type="InterPro" id="IPR003660">
    <property type="entry name" value="HAMP_dom"/>
</dbReference>
<evidence type="ECO:0000256" key="7">
    <source>
        <dbReference type="ARBA" id="ARBA00022692"/>
    </source>
</evidence>
<dbReference type="SMART" id="SM00387">
    <property type="entry name" value="HATPase_c"/>
    <property type="match status" value="1"/>
</dbReference>
<proteinExistence type="predicted"/>
<dbReference type="GO" id="GO:0000155">
    <property type="term" value="F:phosphorelay sensor kinase activity"/>
    <property type="evidence" value="ECO:0007669"/>
    <property type="project" value="InterPro"/>
</dbReference>
<evidence type="ECO:0000313" key="20">
    <source>
        <dbReference type="Proteomes" id="UP000274327"/>
    </source>
</evidence>
<dbReference type="InterPro" id="IPR036097">
    <property type="entry name" value="HisK_dim/P_sf"/>
</dbReference>
<dbReference type="InterPro" id="IPR036890">
    <property type="entry name" value="HATPase_C_sf"/>
</dbReference>
<dbReference type="CDD" id="cd00082">
    <property type="entry name" value="HisKA"/>
    <property type="match status" value="1"/>
</dbReference>
<dbReference type="Gene3D" id="1.10.287.130">
    <property type="match status" value="1"/>
</dbReference>
<dbReference type="GeneID" id="78121851"/>
<evidence type="ECO:0000259" key="17">
    <source>
        <dbReference type="PROSITE" id="PS50109"/>
    </source>
</evidence>
<dbReference type="SUPFAM" id="SSF158472">
    <property type="entry name" value="HAMP domain-like"/>
    <property type="match status" value="1"/>
</dbReference>
<evidence type="ECO:0000259" key="18">
    <source>
        <dbReference type="PROSITE" id="PS50885"/>
    </source>
</evidence>
<evidence type="ECO:0000256" key="6">
    <source>
        <dbReference type="ARBA" id="ARBA00022679"/>
    </source>
</evidence>
<evidence type="ECO:0000256" key="13">
    <source>
        <dbReference type="ARBA" id="ARBA00023136"/>
    </source>
</evidence>
<evidence type="ECO:0000256" key="16">
    <source>
        <dbReference type="SAM" id="Phobius"/>
    </source>
</evidence>
<comment type="catalytic activity">
    <reaction evidence="1">
        <text>ATP + protein L-histidine = ADP + protein N-phospho-L-histidine.</text>
        <dbReference type="EC" id="2.7.13.3"/>
    </reaction>
</comment>
<dbReference type="SUPFAM" id="SSF55874">
    <property type="entry name" value="ATPase domain of HSP90 chaperone/DNA topoisomerase II/histidine kinase"/>
    <property type="match status" value="1"/>
</dbReference>
<keyword evidence="4" id="KW-1003">Cell membrane</keyword>
<dbReference type="RefSeq" id="WP_126988207.1">
    <property type="nucleotide sequence ID" value="NZ_ML133858.1"/>
</dbReference>
<dbReference type="Pfam" id="PF00672">
    <property type="entry name" value="HAMP"/>
    <property type="match status" value="1"/>
</dbReference>
<dbReference type="EC" id="2.7.13.3" evidence="3"/>
<keyword evidence="11 16" id="KW-1133">Transmembrane helix</keyword>
<evidence type="ECO:0000256" key="14">
    <source>
        <dbReference type="ARBA" id="ARBA00035305"/>
    </source>
</evidence>
<feature type="region of interest" description="Disordered" evidence="15">
    <location>
        <begin position="534"/>
        <end position="592"/>
    </location>
</feature>
<dbReference type="InterPro" id="IPR003661">
    <property type="entry name" value="HisK_dim/P_dom"/>
</dbReference>
<dbReference type="Pfam" id="PF02518">
    <property type="entry name" value="HATPase_c"/>
    <property type="match status" value="1"/>
</dbReference>
<dbReference type="InterPro" id="IPR047669">
    <property type="entry name" value="MtrAB_MtrB"/>
</dbReference>
<dbReference type="SMART" id="SM00388">
    <property type="entry name" value="HisKA"/>
    <property type="match status" value="1"/>
</dbReference>
<dbReference type="GO" id="GO:0005886">
    <property type="term" value="C:plasma membrane"/>
    <property type="evidence" value="ECO:0007669"/>
    <property type="project" value="UniProtKB-SubCell"/>
</dbReference>
<organism evidence="19 20">
    <name type="scientific">Brachybacterium paraconglomeratum</name>
    <dbReference type="NCBI Taxonomy" id="173362"/>
    <lineage>
        <taxon>Bacteria</taxon>
        <taxon>Bacillati</taxon>
        <taxon>Actinomycetota</taxon>
        <taxon>Actinomycetes</taxon>
        <taxon>Micrococcales</taxon>
        <taxon>Dermabacteraceae</taxon>
        <taxon>Brachybacterium</taxon>
    </lineage>
</organism>
<evidence type="ECO:0000256" key="15">
    <source>
        <dbReference type="SAM" id="MobiDB-lite"/>
    </source>
</evidence>
<evidence type="ECO:0000256" key="12">
    <source>
        <dbReference type="ARBA" id="ARBA00023012"/>
    </source>
</evidence>
<keyword evidence="20" id="KW-1185">Reference proteome</keyword>
<keyword evidence="13 16" id="KW-0472">Membrane</keyword>
<feature type="compositionally biased region" description="Basic and acidic residues" evidence="15">
    <location>
        <begin position="559"/>
        <end position="575"/>
    </location>
</feature>
<dbReference type="SUPFAM" id="SSF47384">
    <property type="entry name" value="Homodimeric domain of signal transducing histidine kinase"/>
    <property type="match status" value="1"/>
</dbReference>
<dbReference type="EMBL" id="QOCI01000010">
    <property type="protein sequence ID" value="RRR17777.1"/>
    <property type="molecule type" value="Genomic_DNA"/>
</dbReference>
<dbReference type="NCBIfam" id="NF040691">
    <property type="entry name" value="MtrAB_MtrB"/>
    <property type="match status" value="1"/>
</dbReference>
<dbReference type="SMART" id="SM00304">
    <property type="entry name" value="HAMP"/>
    <property type="match status" value="1"/>
</dbReference>
<keyword evidence="12" id="KW-0902">Two-component regulatory system</keyword>
<dbReference type="CDD" id="cd00075">
    <property type="entry name" value="HATPase"/>
    <property type="match status" value="1"/>
</dbReference>
<sequence length="592" mass="63723">MSAPEGARPPALRRDRLRQSADPRSWSLALRVVLVTTLLSTLALLAVGAYLSTVIADVLYEQRRDRVLEETVEVRDELGESLAQLSGATSTQQQDAVSAFVQSTGGQGGGDRREVALVPVETTGTVFPVASSDRTLFDEVDDEFAAAVAAQPDAVSWRSIGREDETGRTEPALLVGTRVVVPGAGSYDLYLIYSLQEEQETLAFVQRVILGGGLVLLSLILGIAIAIARMVTTPLKRAAHAAERMAAGDLTSRVEVAGADELARVGESFNDMARSLEQKVDDLTELSRVQQRFVSDVSHELRTPLTTIRMASSVLDSRRQELPGELQRTTELLAAQVQRFEVLLADLLEISRFDAGAAQLEALREDMDALVMRAVEDVRPLAGARGCLLDVRLGEGASTAVVDARRVDRILRNLLTNAIEHGAGSPVLVQTAGDEDAVAVVVQDFGHGISPEDARRVFDRFWRADPSRARTLGGTGLGLSISASDAHLHGGWLQAWGQEGEGAVFRLTLPRRPGTELFRSPLRLERPFDRALADAAVSPTPTGEIRIGPDLLPDLDTTDLDHPAGEDVAARRPEGEGPGEDDPAEEKDAGAR</sequence>
<dbReference type="PANTHER" id="PTHR43711:SF1">
    <property type="entry name" value="HISTIDINE KINASE 1"/>
    <property type="match status" value="1"/>
</dbReference>
<accession>A0A426SHZ1</accession>
<evidence type="ECO:0000256" key="10">
    <source>
        <dbReference type="ARBA" id="ARBA00022840"/>
    </source>
</evidence>
<evidence type="ECO:0000256" key="11">
    <source>
        <dbReference type="ARBA" id="ARBA00022989"/>
    </source>
</evidence>
<evidence type="ECO:0000256" key="3">
    <source>
        <dbReference type="ARBA" id="ARBA00012438"/>
    </source>
</evidence>
<dbReference type="InterPro" id="IPR003594">
    <property type="entry name" value="HATPase_dom"/>
</dbReference>
<evidence type="ECO:0000313" key="19">
    <source>
        <dbReference type="EMBL" id="RRR17777.1"/>
    </source>
</evidence>
<dbReference type="Pfam" id="PF00512">
    <property type="entry name" value="HisKA"/>
    <property type="match status" value="1"/>
</dbReference>
<dbReference type="FunFam" id="1.10.287.130:FF:000010">
    <property type="entry name" value="Two-component sensor histidine kinase"/>
    <property type="match status" value="1"/>
</dbReference>
<dbReference type="PROSITE" id="PS50109">
    <property type="entry name" value="HIS_KIN"/>
    <property type="match status" value="1"/>
</dbReference>